<accession>A0ACB1ABE5</accession>
<sequence>MNSSSVTNFLLCVCVLFSAIECMRRTGNPGRSKGNSGGSEKNKLPQNIRGNFFEKNPGGKFNQGGTSHHGTPGLKFADGAKTSIIHPGAPRLSDLNEATKYYHVDPNGGYPYKREFVNEFKDDEHQNVGAHQPVSFLTILTICAKVIKNKWRKIECESRIVKSYDTFDQQKEHLKIEKTN</sequence>
<protein>
    <submittedName>
        <fullName evidence="1">Uncharacterized protein</fullName>
    </submittedName>
</protein>
<evidence type="ECO:0000313" key="2">
    <source>
        <dbReference type="Proteomes" id="UP001497535"/>
    </source>
</evidence>
<evidence type="ECO:0000313" key="1">
    <source>
        <dbReference type="EMBL" id="CAK5088770.1"/>
    </source>
</evidence>
<organism evidence="1 2">
    <name type="scientific">Meloidogyne enterolobii</name>
    <name type="common">Root-knot nematode worm</name>
    <name type="synonym">Meloidogyne mayaguensis</name>
    <dbReference type="NCBI Taxonomy" id="390850"/>
    <lineage>
        <taxon>Eukaryota</taxon>
        <taxon>Metazoa</taxon>
        <taxon>Ecdysozoa</taxon>
        <taxon>Nematoda</taxon>
        <taxon>Chromadorea</taxon>
        <taxon>Rhabditida</taxon>
        <taxon>Tylenchina</taxon>
        <taxon>Tylenchomorpha</taxon>
        <taxon>Tylenchoidea</taxon>
        <taxon>Meloidogynidae</taxon>
        <taxon>Meloidogyninae</taxon>
        <taxon>Meloidogyne</taxon>
    </lineage>
</organism>
<dbReference type="EMBL" id="CAVMJV010000074">
    <property type="protein sequence ID" value="CAK5088770.1"/>
    <property type="molecule type" value="Genomic_DNA"/>
</dbReference>
<proteinExistence type="predicted"/>
<comment type="caution">
    <text evidence="1">The sequence shown here is derived from an EMBL/GenBank/DDBJ whole genome shotgun (WGS) entry which is preliminary data.</text>
</comment>
<dbReference type="Proteomes" id="UP001497535">
    <property type="component" value="Unassembled WGS sequence"/>
</dbReference>
<name>A0ACB1ABE5_MELEN</name>
<keyword evidence="2" id="KW-1185">Reference proteome</keyword>
<reference evidence="1" key="1">
    <citation type="submission" date="2023-11" db="EMBL/GenBank/DDBJ databases">
        <authorList>
            <person name="Poullet M."/>
        </authorList>
    </citation>
    <scope>NUCLEOTIDE SEQUENCE</scope>
    <source>
        <strain evidence="1">E1834</strain>
    </source>
</reference>
<gene>
    <name evidence="1" type="ORF">MENTE1834_LOCUS36447</name>
</gene>